<dbReference type="Proteomes" id="UP000274792">
    <property type="component" value="Unassembled WGS sequence"/>
</dbReference>
<feature type="domain" description="Phage-Barnase-EndoU-ColicinE5/D-RelE like nuclease 4" evidence="1">
    <location>
        <begin position="16"/>
        <end position="169"/>
    </location>
</feature>
<proteinExistence type="predicted"/>
<evidence type="ECO:0000313" key="2">
    <source>
        <dbReference type="EMBL" id="RTX75390.1"/>
    </source>
</evidence>
<dbReference type="RefSeq" id="WP_126476353.1">
    <property type="nucleotide sequence ID" value="NZ_RXWV01000003.1"/>
</dbReference>
<sequence length="187" mass="22021">MTLNYLKINKYEDVDLQDILNDFIHHFTKGYSIVKIKHKNIQTLNVKFHKNNLPHLLGLHYTQNKKVSAKKIIGNIASGKITHETIKKHHNYKDIKERLLNYNFLHKCFIDKNIKLCVVVPKNAINPNKIDIAFLDNEKMMFLGLRKGEYDQFYYPATMYVLGKNSKYNSLKRSHIAEVEWISESNN</sequence>
<accession>A0AAJ4SKE3</accession>
<organism evidence="2 3">
    <name type="scientific">Mammaliicoccus sciuri</name>
    <name type="common">Staphylococcus sciuri</name>
    <dbReference type="NCBI Taxonomy" id="1296"/>
    <lineage>
        <taxon>Bacteria</taxon>
        <taxon>Bacillati</taxon>
        <taxon>Bacillota</taxon>
        <taxon>Bacilli</taxon>
        <taxon>Bacillales</taxon>
        <taxon>Staphylococcaceae</taxon>
        <taxon>Mammaliicoccus</taxon>
    </lineage>
</organism>
<dbReference type="InterPro" id="IPR041420">
    <property type="entry name" value="PBECR4"/>
</dbReference>
<protein>
    <recommendedName>
        <fullName evidence="1">Phage-Barnase-EndoU-ColicinE5/D-RelE like nuclease 4 domain-containing protein</fullName>
    </recommendedName>
</protein>
<name>A0AAJ4SKE3_MAMSC</name>
<evidence type="ECO:0000259" key="1">
    <source>
        <dbReference type="Pfam" id="PF18813"/>
    </source>
</evidence>
<dbReference type="AlphaFoldDB" id="A0AAJ4SKE3"/>
<evidence type="ECO:0000313" key="3">
    <source>
        <dbReference type="Proteomes" id="UP000274792"/>
    </source>
</evidence>
<gene>
    <name evidence="2" type="ORF">CD117_00560</name>
</gene>
<comment type="caution">
    <text evidence="2">The sequence shown here is derived from an EMBL/GenBank/DDBJ whole genome shotgun (WGS) entry which is preliminary data.</text>
</comment>
<dbReference type="EMBL" id="RXWV01000003">
    <property type="protein sequence ID" value="RTX75390.1"/>
    <property type="molecule type" value="Genomic_DNA"/>
</dbReference>
<dbReference type="Pfam" id="PF18813">
    <property type="entry name" value="PBECR4"/>
    <property type="match status" value="1"/>
</dbReference>
<reference evidence="2 3" key="1">
    <citation type="submission" date="2018-10" db="EMBL/GenBank/DDBJ databases">
        <title>A collection Staphylococci species genome sequencing.</title>
        <authorList>
            <person name="Cole K."/>
        </authorList>
    </citation>
    <scope>NUCLEOTIDE SEQUENCE [LARGE SCALE GENOMIC DNA]</scope>
    <source>
        <strain evidence="3">NCTC 12218</strain>
    </source>
</reference>